<keyword evidence="1" id="KW-0378">Hydrolase</keyword>
<feature type="domain" description="AB hydrolase-1" evidence="4">
    <location>
        <begin position="23"/>
        <end position="235"/>
    </location>
</feature>
<dbReference type="InParanoid" id="A0A3N1HTA3"/>
<protein>
    <submittedName>
        <fullName evidence="5">Esterase/lipase</fullName>
    </submittedName>
</protein>
<dbReference type="Gene3D" id="3.40.50.1820">
    <property type="entry name" value="alpha/beta hydrolase"/>
    <property type="match status" value="1"/>
</dbReference>
<dbReference type="PANTHER" id="PTHR43798:SF31">
    <property type="entry name" value="AB HYDROLASE SUPERFAMILY PROTEIN YCLE"/>
    <property type="match status" value="1"/>
</dbReference>
<dbReference type="Proteomes" id="UP000276232">
    <property type="component" value="Unassembled WGS sequence"/>
</dbReference>
<evidence type="ECO:0000259" key="4">
    <source>
        <dbReference type="Pfam" id="PF12697"/>
    </source>
</evidence>
<feature type="binding site" evidence="3">
    <location>
        <position position="98"/>
    </location>
    <ligand>
        <name>substrate</name>
    </ligand>
</feature>
<dbReference type="InterPro" id="IPR000073">
    <property type="entry name" value="AB_hydrolase_1"/>
</dbReference>
<feature type="active site" description="Charge relay system" evidence="2">
    <location>
        <position position="198"/>
    </location>
</feature>
<dbReference type="EMBL" id="RJKN01000001">
    <property type="protein sequence ID" value="ROP45699.1"/>
    <property type="molecule type" value="Genomic_DNA"/>
</dbReference>
<dbReference type="SUPFAM" id="SSF53474">
    <property type="entry name" value="alpha/beta-Hydrolases"/>
    <property type="match status" value="1"/>
</dbReference>
<sequence>MRGAEAWSADPPAGPGDGPRVGVLVLHGFTGSPASVLPWAHALADAGLAVAVPRLPGHGTDVRDLDRTTWRDWYSLARADLQQLRDRCDVTLVAGLSMGGALALRLAVHERDLVDGVAVVNPAVLLGDPRLVALPVLRLLRRTVPGVADDIAMPGRTELGYDAVPLRALTSFLGLMAEVRRDLPLVTQPTLVASSPQDHLIPPESSRVVRAGLGSADVRDVRLERSYHVATLDHDFPLVVEETLRLVHDVVDGRTATTPVAGVPA</sequence>
<dbReference type="PIRSF" id="PIRSF017388">
    <property type="entry name" value="Esterase_lipase"/>
    <property type="match status" value="1"/>
</dbReference>
<feature type="binding site" evidence="3">
    <location>
        <position position="29"/>
    </location>
    <ligand>
        <name>substrate</name>
    </ligand>
</feature>
<dbReference type="GO" id="GO:0052689">
    <property type="term" value="F:carboxylic ester hydrolase activity"/>
    <property type="evidence" value="ECO:0007669"/>
    <property type="project" value="InterPro"/>
</dbReference>
<evidence type="ECO:0000256" key="2">
    <source>
        <dbReference type="PIRSR" id="PIRSR017388-1"/>
    </source>
</evidence>
<evidence type="ECO:0000313" key="5">
    <source>
        <dbReference type="EMBL" id="ROP45699.1"/>
    </source>
</evidence>
<proteinExistence type="predicted"/>
<evidence type="ECO:0000256" key="1">
    <source>
        <dbReference type="ARBA" id="ARBA00022801"/>
    </source>
</evidence>
<feature type="active site" description="Nucleophile" evidence="2">
    <location>
        <position position="97"/>
    </location>
</feature>
<dbReference type="InterPro" id="IPR012354">
    <property type="entry name" value="Esterase_lipase"/>
</dbReference>
<accession>A0A3N1HTA3</accession>
<gene>
    <name evidence="5" type="ORF">EDC03_0304</name>
</gene>
<reference evidence="5 6" key="1">
    <citation type="journal article" date="2015" name="Stand. Genomic Sci.">
        <title>Genomic Encyclopedia of Bacterial and Archaeal Type Strains, Phase III: the genomes of soil and plant-associated and newly described type strains.</title>
        <authorList>
            <person name="Whitman W.B."/>
            <person name="Woyke T."/>
            <person name="Klenk H.P."/>
            <person name="Zhou Y."/>
            <person name="Lilburn T.G."/>
            <person name="Beck B.J."/>
            <person name="De Vos P."/>
            <person name="Vandamme P."/>
            <person name="Eisen J.A."/>
            <person name="Garrity G."/>
            <person name="Hugenholtz P."/>
            <person name="Kyrpides N.C."/>
        </authorList>
    </citation>
    <scope>NUCLEOTIDE SEQUENCE [LARGE SCALE GENOMIC DNA]</scope>
    <source>
        <strain evidence="5 6">CECT 7306</strain>
    </source>
</reference>
<dbReference type="AlphaFoldDB" id="A0A3N1HTA3"/>
<dbReference type="GO" id="GO:0016020">
    <property type="term" value="C:membrane"/>
    <property type="evidence" value="ECO:0007669"/>
    <property type="project" value="TreeGrafter"/>
</dbReference>
<dbReference type="Pfam" id="PF12697">
    <property type="entry name" value="Abhydrolase_6"/>
    <property type="match status" value="1"/>
</dbReference>
<evidence type="ECO:0000256" key="3">
    <source>
        <dbReference type="PIRSR" id="PIRSR017388-2"/>
    </source>
</evidence>
<keyword evidence="6" id="KW-1185">Reference proteome</keyword>
<organism evidence="5 6">
    <name type="scientific">Pseudokineococcus lusitanus</name>
    <dbReference type="NCBI Taxonomy" id="763993"/>
    <lineage>
        <taxon>Bacteria</taxon>
        <taxon>Bacillati</taxon>
        <taxon>Actinomycetota</taxon>
        <taxon>Actinomycetes</taxon>
        <taxon>Kineosporiales</taxon>
        <taxon>Kineosporiaceae</taxon>
        <taxon>Pseudokineococcus</taxon>
    </lineage>
</organism>
<dbReference type="InterPro" id="IPR050266">
    <property type="entry name" value="AB_hydrolase_sf"/>
</dbReference>
<dbReference type="FunCoup" id="A0A3N1HTA3">
    <property type="interactions" value="148"/>
</dbReference>
<dbReference type="InterPro" id="IPR029058">
    <property type="entry name" value="AB_hydrolase_fold"/>
</dbReference>
<feature type="active site" description="Charge relay system" evidence="2">
    <location>
        <position position="228"/>
    </location>
</feature>
<name>A0A3N1HTA3_9ACTN</name>
<comment type="caution">
    <text evidence="5">The sequence shown here is derived from an EMBL/GenBank/DDBJ whole genome shotgun (WGS) entry which is preliminary data.</text>
</comment>
<dbReference type="PANTHER" id="PTHR43798">
    <property type="entry name" value="MONOACYLGLYCEROL LIPASE"/>
    <property type="match status" value="1"/>
</dbReference>
<evidence type="ECO:0000313" key="6">
    <source>
        <dbReference type="Proteomes" id="UP000276232"/>
    </source>
</evidence>